<dbReference type="Gene3D" id="1.20.1740.10">
    <property type="entry name" value="Amino acid/polyamine transporter I"/>
    <property type="match status" value="1"/>
</dbReference>
<feature type="transmembrane region" description="Helical" evidence="1">
    <location>
        <begin position="30"/>
        <end position="51"/>
    </location>
</feature>
<organism evidence="2 3">
    <name type="scientific">Hydrogenimonas cancrithermarum</name>
    <dbReference type="NCBI Taxonomy" id="2993563"/>
    <lineage>
        <taxon>Bacteria</taxon>
        <taxon>Pseudomonadati</taxon>
        <taxon>Campylobacterota</taxon>
        <taxon>Epsilonproteobacteria</taxon>
        <taxon>Campylobacterales</taxon>
        <taxon>Hydrogenimonadaceae</taxon>
        <taxon>Hydrogenimonas</taxon>
    </lineage>
</organism>
<keyword evidence="1" id="KW-1133">Transmembrane helix</keyword>
<feature type="transmembrane region" description="Helical" evidence="1">
    <location>
        <begin position="281"/>
        <end position="302"/>
    </location>
</feature>
<feature type="transmembrane region" description="Helical" evidence="1">
    <location>
        <begin position="106"/>
        <end position="128"/>
    </location>
</feature>
<evidence type="ECO:0000313" key="2">
    <source>
        <dbReference type="EMBL" id="BDY12511.1"/>
    </source>
</evidence>
<dbReference type="EMBL" id="AP027370">
    <property type="protein sequence ID" value="BDY12511.1"/>
    <property type="molecule type" value="Genomic_DNA"/>
</dbReference>
<feature type="transmembrane region" description="Helical" evidence="1">
    <location>
        <begin position="381"/>
        <end position="401"/>
    </location>
</feature>
<name>A0ABN6WUH3_9BACT</name>
<dbReference type="RefSeq" id="WP_286337702.1">
    <property type="nucleotide sequence ID" value="NZ_AP027370.1"/>
</dbReference>
<feature type="transmembrane region" description="Helical" evidence="1">
    <location>
        <begin position="58"/>
        <end position="77"/>
    </location>
</feature>
<keyword evidence="1" id="KW-0812">Transmembrane</keyword>
<keyword evidence="1" id="KW-0472">Membrane</keyword>
<accession>A0ABN6WUH3</accession>
<feature type="transmembrane region" description="Helical" evidence="1">
    <location>
        <begin position="241"/>
        <end position="261"/>
    </location>
</feature>
<gene>
    <name evidence="2" type="ORF">HCR_08230</name>
</gene>
<evidence type="ECO:0000313" key="3">
    <source>
        <dbReference type="Proteomes" id="UP001321445"/>
    </source>
</evidence>
<feature type="transmembrane region" description="Helical" evidence="1">
    <location>
        <begin position="349"/>
        <end position="369"/>
    </location>
</feature>
<feature type="transmembrane region" description="Helical" evidence="1">
    <location>
        <begin position="323"/>
        <end position="343"/>
    </location>
</feature>
<feature type="transmembrane region" description="Helical" evidence="1">
    <location>
        <begin position="137"/>
        <end position="155"/>
    </location>
</feature>
<proteinExistence type="predicted"/>
<sequence>MTGNIVVIAVTLLITTLLFSKPVEKSGWWTAMAIPLASIIGSGFLVIAPILQMSVGRLAVFAMASLVLVAYAIGSAIRFNIRYVEPKLAAGTLHAVALTFERFSEWALAFAYIVSVTYYLTLFGDFLLRGAGMVDETLARTVTTAVILFIAFYGHHRGFNFLDKFEALKLGIIAGLLAGLAYGNYVAWEDGIWHLPPGGDTPGLHEFRMVLGMLIVVQGFETSRYLGEKFPPELRIRTMRYAQWVSGAIYVLYIALMLYYFNYPLPQSGQDTAIINLSVQIATILPILLVSLALIAQFDAAVADAQGGSGLLEELSEKRITQGVGYMVIAAGGLLIIWTSNVFEIITYASRAFALYYALQSMVAAMTAFKHDDIPGRMAKFFGYTLVASIALSVVIFGIPAEG</sequence>
<dbReference type="Proteomes" id="UP001321445">
    <property type="component" value="Chromosome"/>
</dbReference>
<protein>
    <submittedName>
        <fullName evidence="2">Uncharacterized protein</fullName>
    </submittedName>
</protein>
<evidence type="ECO:0000256" key="1">
    <source>
        <dbReference type="SAM" id="Phobius"/>
    </source>
</evidence>
<reference evidence="2 3" key="1">
    <citation type="submission" date="2023-03" db="EMBL/GenBank/DDBJ databases">
        <title>Description of Hydrogenimonas sp. ISO32.</title>
        <authorList>
            <person name="Mino S."/>
            <person name="Fukazawa S."/>
            <person name="Sawabe T."/>
        </authorList>
    </citation>
    <scope>NUCLEOTIDE SEQUENCE [LARGE SCALE GENOMIC DNA]</scope>
    <source>
        <strain evidence="2 3">ISO32</strain>
    </source>
</reference>
<feature type="transmembrane region" description="Helical" evidence="1">
    <location>
        <begin position="167"/>
        <end position="187"/>
    </location>
</feature>
<keyword evidence="3" id="KW-1185">Reference proteome</keyword>